<evidence type="ECO:0000313" key="4">
    <source>
        <dbReference type="EMBL" id="KAF9746506.1"/>
    </source>
</evidence>
<dbReference type="GO" id="GO:0005737">
    <property type="term" value="C:cytoplasm"/>
    <property type="evidence" value="ECO:0007669"/>
    <property type="project" value="TreeGrafter"/>
</dbReference>
<feature type="signal peptide" evidence="1">
    <location>
        <begin position="1"/>
        <end position="18"/>
    </location>
</feature>
<protein>
    <recommendedName>
        <fullName evidence="2">Inositol polyphosphate-related phosphatase domain-containing protein</fullName>
    </recommendedName>
</protein>
<proteinExistence type="predicted"/>
<dbReference type="GO" id="GO:0004767">
    <property type="term" value="F:sphingomyelin phosphodiesterase activity"/>
    <property type="evidence" value="ECO:0007669"/>
    <property type="project" value="InterPro"/>
</dbReference>
<evidence type="ECO:0000259" key="2">
    <source>
        <dbReference type="Pfam" id="PF22669"/>
    </source>
</evidence>
<keyword evidence="1" id="KW-0732">Signal</keyword>
<dbReference type="Gene3D" id="3.60.10.10">
    <property type="entry name" value="Endonuclease/exonuclease/phosphatase"/>
    <property type="match status" value="1"/>
</dbReference>
<dbReference type="PANTHER" id="PTHR16320">
    <property type="entry name" value="SPHINGOMYELINASE FAMILY MEMBER"/>
    <property type="match status" value="1"/>
</dbReference>
<dbReference type="AlphaFoldDB" id="A0A0B7JJ18"/>
<dbReference type="GO" id="GO:0016791">
    <property type="term" value="F:phosphatase activity"/>
    <property type="evidence" value="ECO:0007669"/>
    <property type="project" value="InterPro"/>
</dbReference>
<dbReference type="PANTHER" id="PTHR16320:SF1">
    <property type="entry name" value="SPHINGOMYELINASE DDB_G0288017"/>
    <property type="match status" value="1"/>
</dbReference>
<feature type="domain" description="Inositol polyphosphate-related phosphatase" evidence="2">
    <location>
        <begin position="57"/>
        <end position="219"/>
    </location>
</feature>
<gene>
    <name evidence="3" type="ORF">BN869_000000858_1</name>
    <name evidence="4" type="ORF">IM811_003411</name>
</gene>
<sequence length="289" mass="30858">MLGQSFFAFAACVSGAAAASGSFSFLTINVAGLPAWMNDNGVPGDKTTNAKSIGTRFSELNYDIIHMQEDFQYHAAIYSTDTHPYRTPTTGTVVFGSGLNSVANYDWTGLARVTWNKCNLNSGDCLTPKGFTYMRMTIQGVEVDLYNLHADAGSDSGDVDARSAGIDQILAYVNANSQGRAVIIGGDTNDRWTNAGRSINKLTDAGFTDSWVSLIKKGTYPTAGATADPCGNPADDNDCEIVDKVFFRSGSSVKLSATSFSYVGKSFLQSDGSILTDHNPVLVQFSFTS</sequence>
<dbReference type="EMBL" id="CDPU01000001">
    <property type="protein sequence ID" value="CEO44803.1"/>
    <property type="molecule type" value="Genomic_DNA"/>
</dbReference>
<evidence type="ECO:0000256" key="1">
    <source>
        <dbReference type="SAM" id="SignalP"/>
    </source>
</evidence>
<name>A0A0B7JJ18_BIOOC</name>
<dbReference type="Pfam" id="PF22669">
    <property type="entry name" value="Exo_endo_phos2"/>
    <property type="match status" value="1"/>
</dbReference>
<organism evidence="3">
    <name type="scientific">Bionectria ochroleuca</name>
    <name type="common">Gliocladium roseum</name>
    <dbReference type="NCBI Taxonomy" id="29856"/>
    <lineage>
        <taxon>Eukaryota</taxon>
        <taxon>Fungi</taxon>
        <taxon>Dikarya</taxon>
        <taxon>Ascomycota</taxon>
        <taxon>Pezizomycotina</taxon>
        <taxon>Sordariomycetes</taxon>
        <taxon>Hypocreomycetidae</taxon>
        <taxon>Hypocreales</taxon>
        <taxon>Bionectriaceae</taxon>
        <taxon>Clonostachys</taxon>
    </lineage>
</organism>
<dbReference type="InterPro" id="IPR038772">
    <property type="entry name" value="Sph/SMPD2-like"/>
</dbReference>
<evidence type="ECO:0000313" key="3">
    <source>
        <dbReference type="EMBL" id="CEO44803.1"/>
    </source>
</evidence>
<dbReference type="InterPro" id="IPR036691">
    <property type="entry name" value="Endo/exonu/phosph_ase_sf"/>
</dbReference>
<dbReference type="SUPFAM" id="SSF56219">
    <property type="entry name" value="DNase I-like"/>
    <property type="match status" value="1"/>
</dbReference>
<reference evidence="3" key="1">
    <citation type="submission" date="2015-01" db="EMBL/GenBank/DDBJ databases">
        <authorList>
            <person name="Durling Mikael"/>
        </authorList>
    </citation>
    <scope>NUCLEOTIDE SEQUENCE</scope>
</reference>
<dbReference type="EMBL" id="JADCTT010000011">
    <property type="protein sequence ID" value="KAF9746506.1"/>
    <property type="molecule type" value="Genomic_DNA"/>
</dbReference>
<accession>A0A0B7JJ18</accession>
<dbReference type="Proteomes" id="UP000616885">
    <property type="component" value="Unassembled WGS sequence"/>
</dbReference>
<feature type="chain" id="PRO_5044541080" description="Inositol polyphosphate-related phosphatase domain-containing protein" evidence="1">
    <location>
        <begin position="19"/>
        <end position="289"/>
    </location>
</feature>
<dbReference type="InterPro" id="IPR000300">
    <property type="entry name" value="IPPc"/>
</dbReference>
<dbReference type="GO" id="GO:0046856">
    <property type="term" value="P:phosphatidylinositol dephosphorylation"/>
    <property type="evidence" value="ECO:0007669"/>
    <property type="project" value="InterPro"/>
</dbReference>
<reference evidence="4" key="2">
    <citation type="submission" date="2020-10" db="EMBL/GenBank/DDBJ databases">
        <title>High-Quality Genome Resource of Clonostachys rosea strain S41 by Oxford Nanopore Long-Read Sequencing.</title>
        <authorList>
            <person name="Wang H."/>
        </authorList>
    </citation>
    <scope>NUCLEOTIDE SEQUENCE</scope>
    <source>
        <strain evidence="4">S41</strain>
    </source>
</reference>